<reference evidence="2 3" key="1">
    <citation type="journal article" date="2005" name="Nat. Biotechnol.">
        <title>Complete genome sequence of the plant commensal Pseudomonas fluorescens Pf-5.</title>
        <authorList>
            <person name="Paulsen I.T."/>
            <person name="Press C.M."/>
            <person name="Ravel J."/>
            <person name="Kobayashi D.Y."/>
            <person name="Myers G.S."/>
            <person name="Mavrodi D.V."/>
            <person name="DeBoy R.T."/>
            <person name="Seshadri R."/>
            <person name="Ren Q."/>
            <person name="Madupu R."/>
            <person name="Dodson R.J."/>
            <person name="Durkin A.S."/>
            <person name="Brinkac L.M."/>
            <person name="Daugherty S.C."/>
            <person name="Sullivan S.A."/>
            <person name="Rosovitz M.J."/>
            <person name="Gwinn M.L."/>
            <person name="Zhou L."/>
            <person name="Schneider D.J."/>
            <person name="Cartinhour S.W."/>
            <person name="Nelson W.C."/>
            <person name="Weidman J."/>
            <person name="Watkins K."/>
            <person name="Tran K."/>
            <person name="Khouri H."/>
            <person name="Pierson E.A."/>
            <person name="Pierson L.S.III."/>
            <person name="Thomashow L.S."/>
            <person name="Loper J.E."/>
        </authorList>
    </citation>
    <scope>NUCLEOTIDE SEQUENCE [LARGE SCALE GENOMIC DNA]</scope>
    <source>
        <strain evidence="3">ATCC BAA-477 / NRRL B-23932 / Pf-5</strain>
    </source>
</reference>
<dbReference type="PANTHER" id="PTHR32487:SF0">
    <property type="entry name" value="3-OXO-DELTA(4,5)-STEROID 5-BETA-REDUCTASE"/>
    <property type="match status" value="1"/>
</dbReference>
<protein>
    <recommendedName>
        <fullName evidence="1">PRISE-like Rossmann-fold domain-containing protein</fullName>
    </recommendedName>
</protein>
<dbReference type="STRING" id="220664.PFL_5207"/>
<sequence>MLFRPAVYFTQRPDSMLAIPLFEVSQMSVSTSPDRHLLVIGGYGVVGTAVVELMHRTPGWQLTTAARRRPPTSLLDGSPAPAHISADLLDVAGTARAFAGLGSVTDLVFCAYSERESMAATVAPNLAMLEHSLKALRQAGARLRQVVLIGGGKSYGEHLGSYKTPAKESDPRFMGPIFYNDQEDLLWHEAEREGFAWTVLRPDGVMGPSLNSPMNILTGIASFAAISQALNLPLRFPGSLQAWSALHQATDSRVLAQAVLWALTSPNAQQQVFNVTNGDHFRWQHLWPQIAGFFGLASAAPQPMNLGVQMADKAPLWARIVQEQQLRPTPWEQIAAWPFVDGWLNTGYDMVQSTIKIRQAGFTGCIDSHQSVLEQLQRLRDYRLIP</sequence>
<dbReference type="CDD" id="cd08948">
    <property type="entry name" value="5beta-POR_like_SDR_a"/>
    <property type="match status" value="1"/>
</dbReference>
<dbReference type="Gene3D" id="3.40.50.720">
    <property type="entry name" value="NAD(P)-binding Rossmann-like Domain"/>
    <property type="match status" value="1"/>
</dbReference>
<dbReference type="Proteomes" id="UP000008540">
    <property type="component" value="Chromosome"/>
</dbReference>
<dbReference type="AlphaFoldDB" id="Q4K649"/>
<proteinExistence type="predicted"/>
<dbReference type="InterPro" id="IPR055222">
    <property type="entry name" value="PRISE-like_Rossmann-fold"/>
</dbReference>
<dbReference type="eggNOG" id="COG0451">
    <property type="taxonomic scope" value="Bacteria"/>
</dbReference>
<name>Q4K649_PSEF5</name>
<gene>
    <name evidence="2" type="ordered locus">PFL_5207</name>
</gene>
<evidence type="ECO:0000313" key="2">
    <source>
        <dbReference type="EMBL" id="AAY94426.1"/>
    </source>
</evidence>
<evidence type="ECO:0000259" key="1">
    <source>
        <dbReference type="Pfam" id="PF22917"/>
    </source>
</evidence>
<accession>Q4K649</accession>
<organism evidence="2 3">
    <name type="scientific">Pseudomonas fluorescens (strain ATCC BAA-477 / NRRL B-23932 / Pf-5)</name>
    <dbReference type="NCBI Taxonomy" id="220664"/>
    <lineage>
        <taxon>Bacteria</taxon>
        <taxon>Pseudomonadati</taxon>
        <taxon>Pseudomonadota</taxon>
        <taxon>Gammaproteobacteria</taxon>
        <taxon>Pseudomonadales</taxon>
        <taxon>Pseudomonadaceae</taxon>
        <taxon>Pseudomonas</taxon>
    </lineage>
</organism>
<dbReference type="KEGG" id="pfl:PFL_5207"/>
<dbReference type="Pfam" id="PF22917">
    <property type="entry name" value="PRISE"/>
    <property type="match status" value="1"/>
</dbReference>
<dbReference type="InterPro" id="IPR036291">
    <property type="entry name" value="NAD(P)-bd_dom_sf"/>
</dbReference>
<evidence type="ECO:0000313" key="3">
    <source>
        <dbReference type="Proteomes" id="UP000008540"/>
    </source>
</evidence>
<dbReference type="HOGENOM" id="CLU_030125_0_0_6"/>
<dbReference type="PANTHER" id="PTHR32487">
    <property type="entry name" value="3-OXO-DELTA(4,5)-STEROID 5-BETA-REDUCTASE"/>
    <property type="match status" value="1"/>
</dbReference>
<dbReference type="EMBL" id="CP000076">
    <property type="protein sequence ID" value="AAY94426.1"/>
    <property type="molecule type" value="Genomic_DNA"/>
</dbReference>
<dbReference type="SUPFAM" id="SSF51735">
    <property type="entry name" value="NAD(P)-binding Rossmann-fold domains"/>
    <property type="match status" value="1"/>
</dbReference>
<feature type="domain" description="PRISE-like Rossmann-fold" evidence="1">
    <location>
        <begin position="98"/>
        <end position="317"/>
    </location>
</feature>